<dbReference type="EMBL" id="KV417764">
    <property type="protein sequence ID" value="KZP07037.1"/>
    <property type="molecule type" value="Genomic_DNA"/>
</dbReference>
<evidence type="ECO:0000313" key="2">
    <source>
        <dbReference type="Proteomes" id="UP000076532"/>
    </source>
</evidence>
<protein>
    <recommendedName>
        <fullName evidence="3">Dipeptidylpeptidase IV N-terminal domain-containing protein</fullName>
    </recommendedName>
</protein>
<sequence length="209" mass="22261">MATTKAPYGTWKSPITAEAINANSINFSDVLVDPLTLVTYHIESRSTGLNALVRTAADHDVVAGEWNVRSGVHEYGGAPAIVYGGTAYFSNFADGRVYSVREGAAPEAVTPENKAHRFADFAASPAHPSLLVAILEDHTNDTPQTVENTLCVIDTAAKSVAPLHGIPTADFVAAPTFSPDGSKLAWVQWHHPDMPWEGAELFVADVAHA</sequence>
<dbReference type="PANTHER" id="PTHR43056:SF5">
    <property type="entry name" value="PEPTIDASE S9 PROLYL OLIGOPEPTIDASE CATALYTIC DOMAIN-CONTAINING PROTEIN"/>
    <property type="match status" value="1"/>
</dbReference>
<feature type="non-terminal residue" evidence="1">
    <location>
        <position position="209"/>
    </location>
</feature>
<name>A0A167XBJ0_9AGAM</name>
<organism evidence="1 2">
    <name type="scientific">Athelia psychrophila</name>
    <dbReference type="NCBI Taxonomy" id="1759441"/>
    <lineage>
        <taxon>Eukaryota</taxon>
        <taxon>Fungi</taxon>
        <taxon>Dikarya</taxon>
        <taxon>Basidiomycota</taxon>
        <taxon>Agaricomycotina</taxon>
        <taxon>Agaricomycetes</taxon>
        <taxon>Agaricomycetidae</taxon>
        <taxon>Atheliales</taxon>
        <taxon>Atheliaceae</taxon>
        <taxon>Athelia</taxon>
    </lineage>
</organism>
<reference evidence="1 2" key="1">
    <citation type="journal article" date="2016" name="Mol. Biol. Evol.">
        <title>Comparative Genomics of Early-Diverging Mushroom-Forming Fungi Provides Insights into the Origins of Lignocellulose Decay Capabilities.</title>
        <authorList>
            <person name="Nagy L.G."/>
            <person name="Riley R."/>
            <person name="Tritt A."/>
            <person name="Adam C."/>
            <person name="Daum C."/>
            <person name="Floudas D."/>
            <person name="Sun H."/>
            <person name="Yadav J.S."/>
            <person name="Pangilinan J."/>
            <person name="Larsson K.H."/>
            <person name="Matsuura K."/>
            <person name="Barry K."/>
            <person name="Labutti K."/>
            <person name="Kuo R."/>
            <person name="Ohm R.A."/>
            <person name="Bhattacharya S.S."/>
            <person name="Shirouzu T."/>
            <person name="Yoshinaga Y."/>
            <person name="Martin F.M."/>
            <person name="Grigoriev I.V."/>
            <person name="Hibbett D.S."/>
        </authorList>
    </citation>
    <scope>NUCLEOTIDE SEQUENCE [LARGE SCALE GENOMIC DNA]</scope>
    <source>
        <strain evidence="1 2">CBS 109695</strain>
    </source>
</reference>
<proteinExistence type="predicted"/>
<accession>A0A167XBJ0</accession>
<dbReference type="PANTHER" id="PTHR43056">
    <property type="entry name" value="PEPTIDASE S9 PROLYL OLIGOPEPTIDASE"/>
    <property type="match status" value="1"/>
</dbReference>
<gene>
    <name evidence="1" type="ORF">FIBSPDRAFT_694355</name>
</gene>
<dbReference type="InterPro" id="IPR050585">
    <property type="entry name" value="Xaa-Pro_dipeptidyl-ppase/CocE"/>
</dbReference>
<dbReference type="Proteomes" id="UP000076532">
    <property type="component" value="Unassembled WGS sequence"/>
</dbReference>
<dbReference type="OrthoDB" id="43744at2759"/>
<dbReference type="SUPFAM" id="SSF75011">
    <property type="entry name" value="3-carboxy-cis,cis-mucoante lactonizing enzyme"/>
    <property type="match status" value="1"/>
</dbReference>
<dbReference type="AlphaFoldDB" id="A0A167XBJ0"/>
<evidence type="ECO:0008006" key="3">
    <source>
        <dbReference type="Google" id="ProtNLM"/>
    </source>
</evidence>
<keyword evidence="2" id="KW-1185">Reference proteome</keyword>
<dbReference type="STRING" id="436010.A0A167XBJ0"/>
<evidence type="ECO:0000313" key="1">
    <source>
        <dbReference type="EMBL" id="KZP07037.1"/>
    </source>
</evidence>